<reference evidence="1" key="1">
    <citation type="journal article" date="2023" name="Int. J. Syst. Evol. Microbiol.">
        <title>&lt;i&gt;Holtiella tumoricola&lt;/i&gt; gen. nov. sp. nov., isolated from a human clinical sample.</title>
        <authorList>
            <person name="Allen-Vercoe E."/>
            <person name="Daigneault M.C."/>
            <person name="Vancuren S.J."/>
            <person name="Cochrane K."/>
            <person name="O'Neal L.L."/>
            <person name="Sankaranarayanan K."/>
            <person name="Lawson P.A."/>
        </authorList>
    </citation>
    <scope>NUCLEOTIDE SEQUENCE</scope>
    <source>
        <strain evidence="1">CC70A</strain>
    </source>
</reference>
<dbReference type="SUPFAM" id="SSF47598">
    <property type="entry name" value="Ribbon-helix-helix"/>
    <property type="match status" value="1"/>
</dbReference>
<evidence type="ECO:0000313" key="2">
    <source>
        <dbReference type="Proteomes" id="UP001169242"/>
    </source>
</evidence>
<dbReference type="InterPro" id="IPR013321">
    <property type="entry name" value="Arc_rbn_hlx_hlx"/>
</dbReference>
<dbReference type="InterPro" id="IPR010985">
    <property type="entry name" value="Ribbon_hlx_hlx"/>
</dbReference>
<keyword evidence="2" id="KW-1185">Reference proteome</keyword>
<accession>A0AA42DP57</accession>
<sequence length="53" mass="6061">MAIGADKVRVMVTISETEKQQLEEISKLQNRNLSNLIGTIIKEYLNEQKADQK</sequence>
<gene>
    <name evidence="1" type="ORF">PBV87_11625</name>
</gene>
<evidence type="ECO:0000313" key="1">
    <source>
        <dbReference type="EMBL" id="MDA3732133.1"/>
    </source>
</evidence>
<organism evidence="1 2">
    <name type="scientific">Holtiella tumoricola</name>
    <dbReference type="NCBI Taxonomy" id="3018743"/>
    <lineage>
        <taxon>Bacteria</taxon>
        <taxon>Bacillati</taxon>
        <taxon>Bacillota</taxon>
        <taxon>Clostridia</taxon>
        <taxon>Lachnospirales</taxon>
        <taxon>Cellulosilyticaceae</taxon>
        <taxon>Holtiella</taxon>
    </lineage>
</organism>
<dbReference type="AlphaFoldDB" id="A0AA42DP57"/>
<comment type="caution">
    <text evidence="1">The sequence shown here is derived from an EMBL/GenBank/DDBJ whole genome shotgun (WGS) entry which is preliminary data.</text>
</comment>
<dbReference type="Gene3D" id="1.10.1220.10">
    <property type="entry name" value="Met repressor-like"/>
    <property type="match status" value="1"/>
</dbReference>
<dbReference type="GO" id="GO:0006355">
    <property type="term" value="P:regulation of DNA-templated transcription"/>
    <property type="evidence" value="ECO:0007669"/>
    <property type="project" value="InterPro"/>
</dbReference>
<protein>
    <recommendedName>
        <fullName evidence="3">CopG-like ribbon-helix-helix domain-containing protein</fullName>
    </recommendedName>
</protein>
<name>A0AA42DP57_9FIRM</name>
<proteinExistence type="predicted"/>
<dbReference type="EMBL" id="JAQIFT010000045">
    <property type="protein sequence ID" value="MDA3732133.1"/>
    <property type="molecule type" value="Genomic_DNA"/>
</dbReference>
<dbReference type="Proteomes" id="UP001169242">
    <property type="component" value="Unassembled WGS sequence"/>
</dbReference>
<evidence type="ECO:0008006" key="3">
    <source>
        <dbReference type="Google" id="ProtNLM"/>
    </source>
</evidence>
<dbReference type="RefSeq" id="WP_271012408.1">
    <property type="nucleotide sequence ID" value="NZ_JAQIFT010000045.1"/>
</dbReference>